<accession>A0ABN9UTI7</accession>
<name>A0ABN9UTI7_9DINO</name>
<comment type="caution">
    <text evidence="2">The sequence shown here is derived from an EMBL/GenBank/DDBJ whole genome shotgun (WGS) entry which is preliminary data.</text>
</comment>
<gene>
    <name evidence="2" type="ORF">PCOR1329_LOCUS51550</name>
</gene>
<evidence type="ECO:0000313" key="3">
    <source>
        <dbReference type="Proteomes" id="UP001189429"/>
    </source>
</evidence>
<evidence type="ECO:0000256" key="1">
    <source>
        <dbReference type="SAM" id="MobiDB-lite"/>
    </source>
</evidence>
<protein>
    <submittedName>
        <fullName evidence="2">Uncharacterized protein</fullName>
    </submittedName>
</protein>
<sequence>MPGWTKRRPLGENGGHGDRMAPSAELAQLARFSHSVIQTFATHQGRHVTSFRGGFMYDRKHMDSDALKVMSKIAKLDLAYKTIRHLPEEFCTVLCTDLDAALLRIRRPGGPAAPSTVATRPVVEQRERLASPTSAQIEGRHVTTHVAFNKLAPAFVPGGAAEVAPSVFSIPAVLQSAQQSYDSQLNAHAALVEAQDSSLGTLIKEKEELRAQVRADVPARRRKMEVLEEKMRG</sequence>
<dbReference type="Proteomes" id="UP001189429">
    <property type="component" value="Unassembled WGS sequence"/>
</dbReference>
<proteinExistence type="predicted"/>
<evidence type="ECO:0000313" key="2">
    <source>
        <dbReference type="EMBL" id="CAK0863375.1"/>
    </source>
</evidence>
<dbReference type="EMBL" id="CAUYUJ010016256">
    <property type="protein sequence ID" value="CAK0863375.1"/>
    <property type="molecule type" value="Genomic_DNA"/>
</dbReference>
<reference evidence="2" key="1">
    <citation type="submission" date="2023-10" db="EMBL/GenBank/DDBJ databases">
        <authorList>
            <person name="Chen Y."/>
            <person name="Shah S."/>
            <person name="Dougan E. K."/>
            <person name="Thang M."/>
            <person name="Chan C."/>
        </authorList>
    </citation>
    <scope>NUCLEOTIDE SEQUENCE [LARGE SCALE GENOMIC DNA]</scope>
</reference>
<keyword evidence="3" id="KW-1185">Reference proteome</keyword>
<organism evidence="2 3">
    <name type="scientific">Prorocentrum cordatum</name>
    <dbReference type="NCBI Taxonomy" id="2364126"/>
    <lineage>
        <taxon>Eukaryota</taxon>
        <taxon>Sar</taxon>
        <taxon>Alveolata</taxon>
        <taxon>Dinophyceae</taxon>
        <taxon>Prorocentrales</taxon>
        <taxon>Prorocentraceae</taxon>
        <taxon>Prorocentrum</taxon>
    </lineage>
</organism>
<feature type="region of interest" description="Disordered" evidence="1">
    <location>
        <begin position="1"/>
        <end position="20"/>
    </location>
</feature>